<protein>
    <submittedName>
        <fullName evidence="1">Uncharacterized protein</fullName>
    </submittedName>
</protein>
<evidence type="ECO:0000313" key="2">
    <source>
        <dbReference type="Proteomes" id="UP001143856"/>
    </source>
</evidence>
<gene>
    <name evidence="1" type="ORF">NUW58_g10094</name>
</gene>
<dbReference type="Proteomes" id="UP001143856">
    <property type="component" value="Unassembled WGS sequence"/>
</dbReference>
<sequence>MVQFPLSPNCRQRPASTSSAPLPNSSIPHRKHPPAPQDVPRAEPVPSQTSQYNDDDWGEETESDDAHHTNFARDPQHPLTNGSGSKSKKAKKKKKPKKEAAIEPEPTRPSGISREKIWNTSGPEERERIKQFWLGLGEDERKSLVKVEKDAVLRKMKEQQKHTCSCSVCGRKRTAIEEELEGLYDAYYQELESFANQPHGNPNGPPMFAPKRFGPMSGLHPPGVMPSSYSNHHPSRGRIVEHVDNEEDELEGGDEEYSEGEDFEEEEEDEDEPEEIPRDTYPNDFFNFGQSLTVKGGILTVADDLLKNDGKKFIEMMEQLAERRMAREEDATHYSSGYGHSINGSLSNPHNHPPPDDEDYDEEDEEEEEYESQEEDYEEEEDQMTEEQRMEEGRRMFQIFAARMFEQRVLTAYREKVAKERQEKLLEELEQEETQESQRKAKKAKDAQKRKEKALQKKQALLEEKSRREAEKAAEEQARLAEEARRIEEAQAKAEERRKKKEAQKKAEEEERLRKEAEKQRRAHEQKERQAEQERKAREAKEREKKLKEEQRRKEQEAREIKERETRERREKHEKDKREKELRAAQAKAEREAKEKVKHEEKTTVKIPSLAAPVPTQPARKQHPISVPALPQQSLVNHASPQIPVATPVLPLTHTPMKPRSVSQEVTRSVSQASHSASGPSQAASPHALSPLHASRAIGPQARHFLPGFHYSLCHPTTIM</sequence>
<comment type="caution">
    <text evidence="1">The sequence shown here is derived from an EMBL/GenBank/DDBJ whole genome shotgun (WGS) entry which is preliminary data.</text>
</comment>
<keyword evidence="2" id="KW-1185">Reference proteome</keyword>
<evidence type="ECO:0000313" key="1">
    <source>
        <dbReference type="EMBL" id="KAJ2968998.1"/>
    </source>
</evidence>
<organism evidence="1 2">
    <name type="scientific">Xylaria curta</name>
    <dbReference type="NCBI Taxonomy" id="42375"/>
    <lineage>
        <taxon>Eukaryota</taxon>
        <taxon>Fungi</taxon>
        <taxon>Dikarya</taxon>
        <taxon>Ascomycota</taxon>
        <taxon>Pezizomycotina</taxon>
        <taxon>Sordariomycetes</taxon>
        <taxon>Xylariomycetidae</taxon>
        <taxon>Xylariales</taxon>
        <taxon>Xylariaceae</taxon>
        <taxon>Xylaria</taxon>
    </lineage>
</organism>
<accession>A0ACC1MQL3</accession>
<name>A0ACC1MQL3_9PEZI</name>
<proteinExistence type="predicted"/>
<dbReference type="EMBL" id="JAPDGR010004151">
    <property type="protein sequence ID" value="KAJ2968998.1"/>
    <property type="molecule type" value="Genomic_DNA"/>
</dbReference>
<reference evidence="1" key="1">
    <citation type="submission" date="2022-10" db="EMBL/GenBank/DDBJ databases">
        <title>Genome Sequence of Xylaria curta.</title>
        <authorList>
            <person name="Buettner E."/>
        </authorList>
    </citation>
    <scope>NUCLEOTIDE SEQUENCE</scope>
    <source>
        <strain evidence="1">Babe10</strain>
    </source>
</reference>